<reference evidence="2" key="1">
    <citation type="submission" date="2012-09" db="EMBL/GenBank/DDBJ databases">
        <authorList>
            <person name="Weinstock G."/>
            <person name="Sodergren E."/>
            <person name="Clifton S."/>
            <person name="Fulton L."/>
            <person name="Fulton B."/>
            <person name="Courtney L."/>
            <person name="Fronick C."/>
            <person name="Harrison M."/>
            <person name="Strong C."/>
            <person name="Farmer C."/>
            <person name="Delehaunty K."/>
            <person name="Markovic C."/>
            <person name="Hall O."/>
            <person name="Minx P."/>
            <person name="Tomlinson C."/>
            <person name="Mitreva M."/>
            <person name="Nelson J."/>
            <person name="Hou S."/>
            <person name="Wollam A."/>
            <person name="Pepin K.H."/>
            <person name="Johnson M."/>
            <person name="Bhonagiri V."/>
            <person name="Nash W.E."/>
            <person name="Suruliraj S."/>
            <person name="Warren W."/>
            <person name="Chinwalla A."/>
            <person name="Mardis E.R."/>
            <person name="Wilson R.K."/>
        </authorList>
    </citation>
    <scope>NUCLEOTIDE SEQUENCE [LARGE SCALE GENOMIC DNA]</scope>
    <source>
        <strain evidence="2">OS1</strain>
    </source>
</reference>
<accession>A0A0T5XBA1</accession>
<protein>
    <submittedName>
        <fullName evidence="1">Uncharacterized protein</fullName>
    </submittedName>
</protein>
<gene>
    <name evidence="1" type="ORF">HMPREF1705_04290</name>
</gene>
<name>A0A0T5XBA1_9BACT</name>
<sequence length="160" mass="17892">MFVSPTYGPLELDQVIKRMCNFMAQEGNYRIIVGTDSQLLISSTLFVSAIVVHRIGRGGIYFYKKTYDSKPYSIKERILTETSMSLTLASEILQLLAQDIILCEQYRQLLEIHLDVGEKGLTREILNMVVGMVKGSGYVAHIKPDAFAASCVADKYTKSA</sequence>
<keyword evidence="2" id="KW-1185">Reference proteome</keyword>
<dbReference type="OrthoDB" id="37369at2"/>
<evidence type="ECO:0000313" key="1">
    <source>
        <dbReference type="EMBL" id="KRT35029.1"/>
    </source>
</evidence>
<dbReference type="RefSeq" id="WP_009202319.1">
    <property type="nucleotide sequence ID" value="NZ_ACJX03000001.1"/>
</dbReference>
<dbReference type="Pfam" id="PF04308">
    <property type="entry name" value="RNaseH_like"/>
    <property type="match status" value="1"/>
</dbReference>
<dbReference type="PANTHER" id="PTHR39961">
    <property type="entry name" value="HYPOTHETICAL CYTOSOLIC PROTEIN"/>
    <property type="match status" value="1"/>
</dbReference>
<dbReference type="Proteomes" id="UP000005273">
    <property type="component" value="Unassembled WGS sequence"/>
</dbReference>
<dbReference type="InterPro" id="IPR007405">
    <property type="entry name" value="Phage_KVP40_Orf299"/>
</dbReference>
<dbReference type="EMBL" id="ACJX03000001">
    <property type="protein sequence ID" value="KRT35029.1"/>
    <property type="molecule type" value="Genomic_DNA"/>
</dbReference>
<dbReference type="STRING" id="592015.HMPREF1705_04290"/>
<dbReference type="eggNOG" id="COG1978">
    <property type="taxonomic scope" value="Bacteria"/>
</dbReference>
<dbReference type="AlphaFoldDB" id="A0A0T5XBA1"/>
<organism evidence="1 2">
    <name type="scientific">Acetomicrobium hydrogeniformans ATCC BAA-1850</name>
    <dbReference type="NCBI Taxonomy" id="592015"/>
    <lineage>
        <taxon>Bacteria</taxon>
        <taxon>Thermotogati</taxon>
        <taxon>Synergistota</taxon>
        <taxon>Synergistia</taxon>
        <taxon>Synergistales</taxon>
        <taxon>Acetomicrobiaceae</taxon>
        <taxon>Acetomicrobium</taxon>
    </lineage>
</organism>
<evidence type="ECO:0000313" key="2">
    <source>
        <dbReference type="Proteomes" id="UP000005273"/>
    </source>
</evidence>
<comment type="caution">
    <text evidence="1">The sequence shown here is derived from an EMBL/GenBank/DDBJ whole genome shotgun (WGS) entry which is preliminary data.</text>
</comment>
<proteinExistence type="predicted"/>
<dbReference type="PANTHER" id="PTHR39961:SF1">
    <property type="entry name" value="DUF458 DOMAIN-CONTAINING PROTEIN"/>
    <property type="match status" value="1"/>
</dbReference>